<dbReference type="InterPro" id="IPR006565">
    <property type="entry name" value="BTP"/>
</dbReference>
<dbReference type="CDD" id="cd08049">
    <property type="entry name" value="TAF8"/>
    <property type="match status" value="1"/>
</dbReference>
<protein>
    <recommendedName>
        <fullName evidence="3">Transcription initiation factor TFIID subunit 8</fullName>
    </recommendedName>
</protein>
<keyword evidence="9" id="KW-1185">Reference proteome</keyword>
<evidence type="ECO:0000256" key="2">
    <source>
        <dbReference type="ARBA" id="ARBA00008767"/>
    </source>
</evidence>
<organism evidence="9 10">
    <name type="scientific">Lingula anatina</name>
    <name type="common">Brachiopod</name>
    <name type="synonym">Lingula unguis</name>
    <dbReference type="NCBI Taxonomy" id="7574"/>
    <lineage>
        <taxon>Eukaryota</taxon>
        <taxon>Metazoa</taxon>
        <taxon>Spiralia</taxon>
        <taxon>Lophotrochozoa</taxon>
        <taxon>Brachiopoda</taxon>
        <taxon>Linguliformea</taxon>
        <taxon>Lingulata</taxon>
        <taxon>Lingulida</taxon>
        <taxon>Linguloidea</taxon>
        <taxon>Lingulidae</taxon>
        <taxon>Lingula</taxon>
    </lineage>
</organism>
<evidence type="ECO:0000256" key="3">
    <source>
        <dbReference type="ARBA" id="ARBA00017307"/>
    </source>
</evidence>
<dbReference type="PANTHER" id="PTHR46469:SF1">
    <property type="entry name" value="TRANSCRIPTION INITIATION FACTOR TFIID SUBUNIT 8"/>
    <property type="match status" value="1"/>
</dbReference>
<dbReference type="GO" id="GO:0006367">
    <property type="term" value="P:transcription initiation at RNA polymerase II promoter"/>
    <property type="evidence" value="ECO:0007669"/>
    <property type="project" value="TreeGrafter"/>
</dbReference>
<feature type="region of interest" description="Disordered" evidence="7">
    <location>
        <begin position="219"/>
        <end position="294"/>
    </location>
</feature>
<evidence type="ECO:0000313" key="9">
    <source>
        <dbReference type="Proteomes" id="UP000085678"/>
    </source>
</evidence>
<evidence type="ECO:0000256" key="5">
    <source>
        <dbReference type="ARBA" id="ARBA00023163"/>
    </source>
</evidence>
<name>A0A1S3I3Y2_LINAN</name>
<dbReference type="InParanoid" id="A0A1S3I3Y2"/>
<comment type="similarity">
    <text evidence="2">Belongs to the TAF8 family.</text>
</comment>
<reference evidence="10" key="1">
    <citation type="submission" date="2025-08" db="UniProtKB">
        <authorList>
            <consortium name="RefSeq"/>
        </authorList>
    </citation>
    <scope>IDENTIFICATION</scope>
    <source>
        <tissue evidence="10">Gonads</tissue>
    </source>
</reference>
<gene>
    <name evidence="10" type="primary">LOC106160774</name>
</gene>
<dbReference type="AlphaFoldDB" id="A0A1S3I3Y2"/>
<dbReference type="PANTHER" id="PTHR46469">
    <property type="entry name" value="TRANSCRIPTION INITIATION FACTOR TFIID SUBUNIT 8"/>
    <property type="match status" value="1"/>
</dbReference>
<dbReference type="SMART" id="SM00576">
    <property type="entry name" value="BTP"/>
    <property type="match status" value="1"/>
</dbReference>
<dbReference type="KEGG" id="lak:106160774"/>
<evidence type="ECO:0000256" key="1">
    <source>
        <dbReference type="ARBA" id="ARBA00004123"/>
    </source>
</evidence>
<sequence length="294" mass="32391">MAEADSNVSTNPYRKSLKVAVAAICNEVGYGEAEDIAIETLTEMLQSLLSELARTSRSYAELSGRTDVMVADCVMSMVDLGLNVESIKAYAKRPNATVLLPPSHTPASNTPRSLQVGSKKDHLSHIPDYLPPFPDTHTYIKTPSHMQPPNEYQVIREKAASQKRDVERALTRFIAKTGETHSLFKDDTSAFPLIACKPTPHPYLDALLPKDQELDHVDQTDAGQHKQPPGRRKRPVEDGQGNTQDSGYGTQDSGPSSQTSLDQSQSKEDAADNDAIDNPFLRPVKFPLKKGKYY</sequence>
<accession>A0A1S3I3Y2</accession>
<dbReference type="GO" id="GO:0005669">
    <property type="term" value="C:transcription factor TFIID complex"/>
    <property type="evidence" value="ECO:0007669"/>
    <property type="project" value="InterPro"/>
</dbReference>
<dbReference type="CDD" id="cd22918">
    <property type="entry name" value="HFD_TAF8"/>
    <property type="match status" value="1"/>
</dbReference>
<dbReference type="OrthoDB" id="2193813at2759"/>
<dbReference type="Gene3D" id="1.10.20.10">
    <property type="entry name" value="Histone, subunit A"/>
    <property type="match status" value="1"/>
</dbReference>
<dbReference type="STRING" id="7574.A0A1S3I3Y2"/>
<dbReference type="Proteomes" id="UP000085678">
    <property type="component" value="Unplaced"/>
</dbReference>
<dbReference type="InterPro" id="IPR019473">
    <property type="entry name" value="TFIID_su8_C"/>
</dbReference>
<dbReference type="RefSeq" id="XP_013392943.1">
    <property type="nucleotide sequence ID" value="XM_013537489.1"/>
</dbReference>
<feature type="compositionally biased region" description="Polar residues" evidence="7">
    <location>
        <begin position="240"/>
        <end position="264"/>
    </location>
</feature>
<dbReference type="GeneID" id="106160774"/>
<evidence type="ECO:0000256" key="7">
    <source>
        <dbReference type="SAM" id="MobiDB-lite"/>
    </source>
</evidence>
<dbReference type="Pfam" id="PF07524">
    <property type="entry name" value="Bromo_TP"/>
    <property type="match status" value="1"/>
</dbReference>
<dbReference type="Pfam" id="PF10406">
    <property type="entry name" value="TAF8_C"/>
    <property type="match status" value="1"/>
</dbReference>
<keyword evidence="6" id="KW-0539">Nucleus</keyword>
<dbReference type="FunCoup" id="A0A1S3I3Y2">
    <property type="interactions" value="1654"/>
</dbReference>
<evidence type="ECO:0000256" key="6">
    <source>
        <dbReference type="ARBA" id="ARBA00023242"/>
    </source>
</evidence>
<keyword evidence="4" id="KW-0805">Transcription regulation</keyword>
<proteinExistence type="inferred from homology"/>
<keyword evidence="5" id="KW-0804">Transcription</keyword>
<dbReference type="InterPro" id="IPR037818">
    <property type="entry name" value="TAF8"/>
</dbReference>
<feature type="domain" description="Bromodomain associated" evidence="8">
    <location>
        <begin position="10"/>
        <end position="86"/>
    </location>
</feature>
<dbReference type="GO" id="GO:0046982">
    <property type="term" value="F:protein heterodimerization activity"/>
    <property type="evidence" value="ECO:0007669"/>
    <property type="project" value="InterPro"/>
</dbReference>
<comment type="subcellular location">
    <subcellularLocation>
        <location evidence="1">Nucleus</location>
    </subcellularLocation>
</comment>
<dbReference type="InterPro" id="IPR009072">
    <property type="entry name" value="Histone-fold"/>
</dbReference>
<dbReference type="OMA" id="SAHNYCE"/>
<evidence type="ECO:0000256" key="4">
    <source>
        <dbReference type="ARBA" id="ARBA00023015"/>
    </source>
</evidence>
<evidence type="ECO:0000259" key="8">
    <source>
        <dbReference type="SMART" id="SM00576"/>
    </source>
</evidence>
<evidence type="ECO:0000313" key="10">
    <source>
        <dbReference type="RefSeq" id="XP_013392943.1"/>
    </source>
</evidence>